<evidence type="ECO:0000313" key="8">
    <source>
        <dbReference type="EMBL" id="UYV76391.1"/>
    </source>
</evidence>
<keyword evidence="2 7" id="KW-0396">Initiation factor</keyword>
<evidence type="ECO:0000256" key="4">
    <source>
        <dbReference type="ARBA" id="ARBA00022884"/>
    </source>
</evidence>
<dbReference type="PANTHER" id="PTHR11960:SF8">
    <property type="entry name" value="EUKARYOTIC TRANSLATION INITIATION FACTOR 4E1-RELATED"/>
    <property type="match status" value="1"/>
</dbReference>
<keyword evidence="9" id="KW-1185">Reference proteome</keyword>
<comment type="similarity">
    <text evidence="1 7">Belongs to the eukaryotic initiation factor 4E family.</text>
</comment>
<keyword evidence="4 7" id="KW-0694">RNA-binding</keyword>
<evidence type="ECO:0000313" key="9">
    <source>
        <dbReference type="Proteomes" id="UP001235939"/>
    </source>
</evidence>
<evidence type="ECO:0000256" key="3">
    <source>
        <dbReference type="ARBA" id="ARBA00022845"/>
    </source>
</evidence>
<dbReference type="InterPro" id="IPR019770">
    <property type="entry name" value="TIF_eIF_4E_CS"/>
</dbReference>
<dbReference type="Proteomes" id="UP001235939">
    <property type="component" value="Chromosome 14"/>
</dbReference>
<accession>A0ABY6L5F5</accession>
<sequence>MDSKSKTDITYIKHPLQNKWSFWFFKNDKSRDWKENLIEINSFDTVEDFWALFNHVEVPSKIPIGCDYCMFKYGIKPMWEDSRNKLGGRWLINLGKQLRTTELDNYWKEALLCLVGEAFDHYGDIICGAVVQVRPKGDKIGIWTSDANNSEANMRIGKILRERINLHPRTILNYEAHSDTQTKTGRSLWTFENGEILMCVCLLH</sequence>
<evidence type="ECO:0000256" key="1">
    <source>
        <dbReference type="ARBA" id="ARBA00009860"/>
    </source>
</evidence>
<organism evidence="8 9">
    <name type="scientific">Cordylochernes scorpioides</name>
    <dbReference type="NCBI Taxonomy" id="51811"/>
    <lineage>
        <taxon>Eukaryota</taxon>
        <taxon>Metazoa</taxon>
        <taxon>Ecdysozoa</taxon>
        <taxon>Arthropoda</taxon>
        <taxon>Chelicerata</taxon>
        <taxon>Arachnida</taxon>
        <taxon>Pseudoscorpiones</taxon>
        <taxon>Cheliferoidea</taxon>
        <taxon>Chernetidae</taxon>
        <taxon>Cordylochernes</taxon>
    </lineage>
</organism>
<evidence type="ECO:0000256" key="7">
    <source>
        <dbReference type="RuleBase" id="RU004374"/>
    </source>
</evidence>
<gene>
    <name evidence="8" type="ORF">LAZ67_14000268</name>
</gene>
<dbReference type="Gene3D" id="3.30.760.10">
    <property type="entry name" value="RNA Cap, Translation Initiation Factor Eif4e"/>
    <property type="match status" value="1"/>
</dbReference>
<dbReference type="EMBL" id="CP092876">
    <property type="protein sequence ID" value="UYV76391.1"/>
    <property type="molecule type" value="Genomic_DNA"/>
</dbReference>
<reference evidence="8 9" key="1">
    <citation type="submission" date="2022-01" db="EMBL/GenBank/DDBJ databases">
        <title>A chromosomal length assembly of Cordylochernes scorpioides.</title>
        <authorList>
            <person name="Zeh D."/>
            <person name="Zeh J."/>
        </authorList>
    </citation>
    <scope>NUCLEOTIDE SEQUENCE [LARGE SCALE GENOMIC DNA]</scope>
    <source>
        <strain evidence="8">IN4F17</strain>
        <tissue evidence="8">Whole Body</tissue>
    </source>
</reference>
<dbReference type="InterPro" id="IPR023398">
    <property type="entry name" value="TIF_eIF4e-like"/>
</dbReference>
<name>A0ABY6L5F5_9ARAC</name>
<keyword evidence="3" id="KW-0810">Translation regulation</keyword>
<dbReference type="Pfam" id="PF01652">
    <property type="entry name" value="IF4E"/>
    <property type="match status" value="1"/>
</dbReference>
<evidence type="ECO:0000256" key="6">
    <source>
        <dbReference type="ARBA" id="ARBA00032656"/>
    </source>
</evidence>
<dbReference type="SUPFAM" id="SSF55418">
    <property type="entry name" value="eIF4e-like"/>
    <property type="match status" value="1"/>
</dbReference>
<keyword evidence="5 7" id="KW-0648">Protein biosynthesis</keyword>
<dbReference type="PROSITE" id="PS00813">
    <property type="entry name" value="IF4E"/>
    <property type="match status" value="1"/>
</dbReference>
<proteinExistence type="inferred from homology"/>
<dbReference type="PANTHER" id="PTHR11960">
    <property type="entry name" value="EUKARYOTIC TRANSLATION INITIATION FACTOR 4E RELATED"/>
    <property type="match status" value="1"/>
</dbReference>
<protein>
    <recommendedName>
        <fullName evidence="6">eIF-4F 25 kDa subunit</fullName>
    </recommendedName>
</protein>
<evidence type="ECO:0000256" key="5">
    <source>
        <dbReference type="ARBA" id="ARBA00022917"/>
    </source>
</evidence>
<dbReference type="InterPro" id="IPR001040">
    <property type="entry name" value="TIF_eIF_4E"/>
</dbReference>
<evidence type="ECO:0000256" key="2">
    <source>
        <dbReference type="ARBA" id="ARBA00022540"/>
    </source>
</evidence>